<evidence type="ECO:0000313" key="3">
    <source>
        <dbReference type="Proteomes" id="UP000297861"/>
    </source>
</evidence>
<comment type="caution">
    <text evidence="2">The sequence shown here is derived from an EMBL/GenBank/DDBJ whole genome shotgun (WGS) entry which is preliminary data.</text>
</comment>
<organism evidence="2 3">
    <name type="scientific">Dysgonomonas capnocytophagoides</name>
    <dbReference type="NCBI Taxonomy" id="45254"/>
    <lineage>
        <taxon>Bacteria</taxon>
        <taxon>Pseudomonadati</taxon>
        <taxon>Bacteroidota</taxon>
        <taxon>Bacteroidia</taxon>
        <taxon>Bacteroidales</taxon>
        <taxon>Dysgonomonadaceae</taxon>
        <taxon>Dysgonomonas</taxon>
    </lineage>
</organism>
<dbReference type="PANTHER" id="PTHR22916:SF3">
    <property type="entry name" value="UDP-GLCNAC:BETAGAL BETA-1,3-N-ACETYLGLUCOSAMINYLTRANSFERASE-LIKE PROTEIN 1"/>
    <property type="match status" value="1"/>
</dbReference>
<protein>
    <submittedName>
        <fullName evidence="2">Glycosyltransferase</fullName>
    </submittedName>
</protein>
<proteinExistence type="predicted"/>
<evidence type="ECO:0000259" key="1">
    <source>
        <dbReference type="Pfam" id="PF00535"/>
    </source>
</evidence>
<dbReference type="AlphaFoldDB" id="A0A4Y8KXU4"/>
<dbReference type="GO" id="GO:0016758">
    <property type="term" value="F:hexosyltransferase activity"/>
    <property type="evidence" value="ECO:0007669"/>
    <property type="project" value="UniProtKB-ARBA"/>
</dbReference>
<keyword evidence="2" id="KW-0808">Transferase</keyword>
<gene>
    <name evidence="2" type="ORF">E2605_16790</name>
</gene>
<sequence>MPKISVILPVYNASLFLKKAIDSIINQTYTDWELIIVNDGSTDNSEDIIVNYSDNRIKYSRNEVNSGLIATLNKAIALCSGKYIARMDADDISLASRFESQLSFLEQNTEYAMCGTFARIIDQEDKITGKIVHVTDNDYLKVNLLFSVPFVHPSIMIRKDILETELFDKEYLHAEDFDLWTRIARKHKVANIPDFLLKYRWHNSNVSVTNSKKQEEVKNQIIIRELNLLGLSPDENELFLHKVSFSQFDAKNKEEEKKSFDNFNGLEEWFSKIIKANKTNQLYNNNALIEFLWSRWVIVCIMQNRLTKIVKPKFVPYNIVIWIKTLKLLAFLSKKK</sequence>
<reference evidence="2 3" key="1">
    <citation type="submission" date="2019-03" db="EMBL/GenBank/DDBJ databases">
        <title>San Antonio Military Medical Center submission to MRSN (WRAIR), pending publication.</title>
        <authorList>
            <person name="Blyth D.M."/>
            <person name="Mccarthy S.L."/>
            <person name="Schall S.E."/>
            <person name="Stam J.A."/>
            <person name="Ong A.C."/>
            <person name="Mcgann P.T."/>
        </authorList>
    </citation>
    <scope>NUCLEOTIDE SEQUENCE [LARGE SCALE GENOMIC DNA]</scope>
    <source>
        <strain evidence="2 3">MRSN571793</strain>
    </source>
</reference>
<evidence type="ECO:0000313" key="2">
    <source>
        <dbReference type="EMBL" id="TFD93805.1"/>
    </source>
</evidence>
<feature type="domain" description="Glycosyltransferase 2-like" evidence="1">
    <location>
        <begin position="5"/>
        <end position="163"/>
    </location>
</feature>
<dbReference type="Pfam" id="PF00535">
    <property type="entry name" value="Glycos_transf_2"/>
    <property type="match status" value="1"/>
</dbReference>
<dbReference type="InterPro" id="IPR029044">
    <property type="entry name" value="Nucleotide-diphossugar_trans"/>
</dbReference>
<name>A0A4Y8KXU4_9BACT</name>
<dbReference type="RefSeq" id="WP_134437297.1">
    <property type="nucleotide sequence ID" value="NZ_SOML01000012.1"/>
</dbReference>
<dbReference type="PANTHER" id="PTHR22916">
    <property type="entry name" value="GLYCOSYLTRANSFERASE"/>
    <property type="match status" value="1"/>
</dbReference>
<dbReference type="Gene3D" id="3.90.550.10">
    <property type="entry name" value="Spore Coat Polysaccharide Biosynthesis Protein SpsA, Chain A"/>
    <property type="match status" value="1"/>
</dbReference>
<dbReference type="InterPro" id="IPR001173">
    <property type="entry name" value="Glyco_trans_2-like"/>
</dbReference>
<dbReference type="STRING" id="1121485.GCA_000426485_02795"/>
<dbReference type="SUPFAM" id="SSF53448">
    <property type="entry name" value="Nucleotide-diphospho-sugar transferases"/>
    <property type="match status" value="1"/>
</dbReference>
<keyword evidence="3" id="KW-1185">Reference proteome</keyword>
<dbReference type="OrthoDB" id="9815829at2"/>
<dbReference type="EMBL" id="SOML01000012">
    <property type="protein sequence ID" value="TFD93805.1"/>
    <property type="molecule type" value="Genomic_DNA"/>
</dbReference>
<dbReference type="Proteomes" id="UP000297861">
    <property type="component" value="Unassembled WGS sequence"/>
</dbReference>
<accession>A0A4Y8KXU4</accession>